<name>A0ABU0S4U7_9HYPH</name>
<organism evidence="1 2">
    <name type="scientific">Phyllobacterium ifriqiyense</name>
    <dbReference type="NCBI Taxonomy" id="314238"/>
    <lineage>
        <taxon>Bacteria</taxon>
        <taxon>Pseudomonadati</taxon>
        <taxon>Pseudomonadota</taxon>
        <taxon>Alphaproteobacteria</taxon>
        <taxon>Hyphomicrobiales</taxon>
        <taxon>Phyllobacteriaceae</taxon>
        <taxon>Phyllobacterium</taxon>
    </lineage>
</organism>
<dbReference type="EMBL" id="JAUSZT010000002">
    <property type="protein sequence ID" value="MDQ0995777.1"/>
    <property type="molecule type" value="Genomic_DNA"/>
</dbReference>
<dbReference type="RefSeq" id="WP_307277529.1">
    <property type="nucleotide sequence ID" value="NZ_JAUSZT010000002.1"/>
</dbReference>
<sequence length="90" mass="10082">MTGHEKLIEAVAQAIHAYRSTGSQEWDKIPDFIRQTYRDYANIALPVVYDVLRNPTNEMIDAANRARPSVTSRTIQAAIEASPLNPENQA</sequence>
<comment type="caution">
    <text evidence="1">The sequence shown here is derived from an EMBL/GenBank/DDBJ whole genome shotgun (WGS) entry which is preliminary data.</text>
</comment>
<proteinExistence type="predicted"/>
<accession>A0ABU0S4U7</accession>
<evidence type="ECO:0000313" key="2">
    <source>
        <dbReference type="Proteomes" id="UP001237780"/>
    </source>
</evidence>
<protein>
    <submittedName>
        <fullName evidence="1">Transcriptional regulator</fullName>
    </submittedName>
</protein>
<keyword evidence="2" id="KW-1185">Reference proteome</keyword>
<evidence type="ECO:0000313" key="1">
    <source>
        <dbReference type="EMBL" id="MDQ0995777.1"/>
    </source>
</evidence>
<reference evidence="1 2" key="1">
    <citation type="submission" date="2023-07" db="EMBL/GenBank/DDBJ databases">
        <title>Comparative genomics of wheat-associated soil bacteria to identify genetic determinants of phenazine resistance.</title>
        <authorList>
            <person name="Mouncey N."/>
        </authorList>
    </citation>
    <scope>NUCLEOTIDE SEQUENCE [LARGE SCALE GENOMIC DNA]</scope>
    <source>
        <strain evidence="1 2">W4I11</strain>
    </source>
</reference>
<gene>
    <name evidence="1" type="ORF">QFZ34_000954</name>
</gene>
<dbReference type="Proteomes" id="UP001237780">
    <property type="component" value="Unassembled WGS sequence"/>
</dbReference>